<organism evidence="7 8">
    <name type="scientific">Saccharopolyspora oryzae</name>
    <dbReference type="NCBI Taxonomy" id="2997343"/>
    <lineage>
        <taxon>Bacteria</taxon>
        <taxon>Bacillati</taxon>
        <taxon>Actinomycetota</taxon>
        <taxon>Actinomycetes</taxon>
        <taxon>Pseudonocardiales</taxon>
        <taxon>Pseudonocardiaceae</taxon>
        <taxon>Saccharopolyspora</taxon>
    </lineage>
</organism>
<evidence type="ECO:0000256" key="1">
    <source>
        <dbReference type="ARBA" id="ARBA00022491"/>
    </source>
</evidence>
<evidence type="ECO:0000256" key="5">
    <source>
        <dbReference type="PROSITE-ProRule" id="PRU00335"/>
    </source>
</evidence>
<dbReference type="PRINTS" id="PR00455">
    <property type="entry name" value="HTHTETR"/>
</dbReference>
<feature type="domain" description="HTH tetR-type" evidence="6">
    <location>
        <begin position="15"/>
        <end position="75"/>
    </location>
</feature>
<evidence type="ECO:0000256" key="3">
    <source>
        <dbReference type="ARBA" id="ARBA00023125"/>
    </source>
</evidence>
<evidence type="ECO:0000259" key="6">
    <source>
        <dbReference type="PROSITE" id="PS50977"/>
    </source>
</evidence>
<keyword evidence="2" id="KW-0805">Transcription regulation</keyword>
<keyword evidence="8" id="KW-1185">Reference proteome</keyword>
<dbReference type="Gene3D" id="1.10.357.10">
    <property type="entry name" value="Tetracycline Repressor, domain 2"/>
    <property type="match status" value="1"/>
</dbReference>
<evidence type="ECO:0000313" key="8">
    <source>
        <dbReference type="Proteomes" id="UP001210380"/>
    </source>
</evidence>
<keyword evidence="1" id="KW-0678">Repressor</keyword>
<proteinExistence type="predicted"/>
<dbReference type="Pfam" id="PF02909">
    <property type="entry name" value="TetR_C_1"/>
    <property type="match status" value="1"/>
</dbReference>
<dbReference type="InterPro" id="IPR001647">
    <property type="entry name" value="HTH_TetR"/>
</dbReference>
<dbReference type="SUPFAM" id="SSF46689">
    <property type="entry name" value="Homeodomain-like"/>
    <property type="match status" value="1"/>
</dbReference>
<dbReference type="PRINTS" id="PR00400">
    <property type="entry name" value="TETREPRESSOR"/>
</dbReference>
<comment type="caution">
    <text evidence="7">The sequence shown here is derived from an EMBL/GenBank/DDBJ whole genome shotgun (WGS) entry which is preliminary data.</text>
</comment>
<evidence type="ECO:0000256" key="4">
    <source>
        <dbReference type="ARBA" id="ARBA00023163"/>
    </source>
</evidence>
<dbReference type="RefSeq" id="WP_270949542.1">
    <property type="nucleotide sequence ID" value="NZ_JAQGLA010000021.1"/>
</dbReference>
<dbReference type="SUPFAM" id="SSF48498">
    <property type="entry name" value="Tetracyclin repressor-like, C-terminal domain"/>
    <property type="match status" value="1"/>
</dbReference>
<dbReference type="InterPro" id="IPR036271">
    <property type="entry name" value="Tet_transcr_reg_TetR-rel_C_sf"/>
</dbReference>
<protein>
    <submittedName>
        <fullName evidence="7">TetR/AcrR family transcriptional regulator C-terminal domain-containing protein</fullName>
    </submittedName>
</protein>
<dbReference type="InterPro" id="IPR003012">
    <property type="entry name" value="Tet_transcr_reg_TetR"/>
</dbReference>
<dbReference type="Proteomes" id="UP001210380">
    <property type="component" value="Unassembled WGS sequence"/>
</dbReference>
<evidence type="ECO:0000313" key="7">
    <source>
        <dbReference type="EMBL" id="MDA3626924.1"/>
    </source>
</evidence>
<reference evidence="7 8" key="1">
    <citation type="submission" date="2022-11" db="EMBL/GenBank/DDBJ databases">
        <title>Draft genome sequence of Saccharopolyspora sp. WRP15-2 isolated from rhizosphere soils of wild rice in Thailand.</title>
        <authorList>
            <person name="Duangmal K."/>
            <person name="Kammanee S."/>
            <person name="Muangham S."/>
        </authorList>
    </citation>
    <scope>NUCLEOTIDE SEQUENCE [LARGE SCALE GENOMIC DNA]</scope>
    <source>
        <strain evidence="7 8">WRP15-2</strain>
    </source>
</reference>
<dbReference type="InterPro" id="IPR050109">
    <property type="entry name" value="HTH-type_TetR-like_transc_reg"/>
</dbReference>
<keyword evidence="4" id="KW-0804">Transcription</keyword>
<gene>
    <name evidence="7" type="ORF">OU415_15880</name>
</gene>
<name>A0ABT4UYY4_9PSEU</name>
<dbReference type="PANTHER" id="PTHR30055">
    <property type="entry name" value="HTH-TYPE TRANSCRIPTIONAL REGULATOR RUTR"/>
    <property type="match status" value="1"/>
</dbReference>
<feature type="DNA-binding region" description="H-T-H motif" evidence="5">
    <location>
        <begin position="38"/>
        <end position="57"/>
    </location>
</feature>
<dbReference type="InterPro" id="IPR009057">
    <property type="entry name" value="Homeodomain-like_sf"/>
</dbReference>
<dbReference type="EMBL" id="JAQGLA010000021">
    <property type="protein sequence ID" value="MDA3626924.1"/>
    <property type="molecule type" value="Genomic_DNA"/>
</dbReference>
<evidence type="ECO:0000256" key="2">
    <source>
        <dbReference type="ARBA" id="ARBA00023015"/>
    </source>
</evidence>
<keyword evidence="3 5" id="KW-0238">DNA-binding</keyword>
<dbReference type="InterPro" id="IPR004111">
    <property type="entry name" value="Repressor_TetR_C"/>
</dbReference>
<dbReference type="PANTHER" id="PTHR30055:SF151">
    <property type="entry name" value="TRANSCRIPTIONAL REGULATORY PROTEIN"/>
    <property type="match status" value="1"/>
</dbReference>
<sequence length="218" mass="23720">MTTSDAPRRRGRPPKLTREAVLATALEILDESGHVGLSMRAVSERLGVGKMSLYHHVADRAELERLVIERLLAELEVPDAALPWRERITALAHSVRGLIVRHPNATPLVALREYSDPESLRLPEAVMRALHDAGLRGVDLVGGARLVFGYAIGFAQIDLVARDSRSGAVSPMESLPEEDFPHVVSSARLTRGLSFDDQFELGLQPLLAGLAAIADRSS</sequence>
<accession>A0ABT4UYY4</accession>
<dbReference type="PROSITE" id="PS50977">
    <property type="entry name" value="HTH_TETR_2"/>
    <property type="match status" value="1"/>
</dbReference>